<dbReference type="Pfam" id="PF06152">
    <property type="entry name" value="Phage_min_cap2"/>
    <property type="match status" value="1"/>
</dbReference>
<name>A0A845QI61_9FIRM</name>
<organism evidence="1 2">
    <name type="scientific">Anaerotruncus colihominis</name>
    <dbReference type="NCBI Taxonomy" id="169435"/>
    <lineage>
        <taxon>Bacteria</taxon>
        <taxon>Bacillati</taxon>
        <taxon>Bacillota</taxon>
        <taxon>Clostridia</taxon>
        <taxon>Eubacteriales</taxon>
        <taxon>Oscillospiraceae</taxon>
        <taxon>Anaerotruncus</taxon>
    </lineage>
</organism>
<dbReference type="AlphaFoldDB" id="A0A845QI61"/>
<dbReference type="EMBL" id="QXWK01000013">
    <property type="protein sequence ID" value="NBH61579.1"/>
    <property type="molecule type" value="Genomic_DNA"/>
</dbReference>
<evidence type="ECO:0000313" key="1">
    <source>
        <dbReference type="EMBL" id="NBH61579.1"/>
    </source>
</evidence>
<proteinExistence type="predicted"/>
<sequence length="552" mass="63853">MADYDFERAFARVEDELLRSMIRNMKKHSEWEDAEGFNWSMWQAEQLKALDQYKQINKKKFSKQFSQINSRIKEAIEEARKDGNMAQEIEILKALRKGYKPPKSRSGSVKTQAAFFRLNDRKMDALISATIKDVEKAETAVLRMANDKYRKIIFDAQVYANSGAGTYEKAVDMATHDFLAAGLNCVEYANGARHTLKNYAMMTIRTASKRAYLQGEGEKRQEWGISTVIVNKRGNPCPKCLPFCGKVLIDDVWSGGKKGDGPYPLLSSAIAAGLYHPNCKDSHTTYFPGISTPPDGKITTKEISEVKREYAHEQRQQHIQRQIEKYDRLKKYSQDSENQEKYAWKLAEWEDKADSLKGKKIEVQTEYDAFIRRLREDSDSQKNKMALYAEFTELREDLNCRSPLAYDIELDAMIYNPKLSLEDYDLDYSFAHELSHRIDSLEYHSWENDNFIRAIEICSEKVYAEEERIRKWFEPGGKYETSFAISDIVSALSDARISGMVGHRESYWSKPGAKAAEIFANLNTIKVLNLLEKEEFNDIFYELYEAYREMIG</sequence>
<keyword evidence="2" id="KW-1185">Reference proteome</keyword>
<dbReference type="Proteomes" id="UP000446866">
    <property type="component" value="Unassembled WGS sequence"/>
</dbReference>
<gene>
    <name evidence="1" type="ORF">D0435_07940</name>
</gene>
<reference evidence="1 2" key="1">
    <citation type="submission" date="2018-08" db="EMBL/GenBank/DDBJ databases">
        <title>Murine metabolic-syndrome-specific gut microbial biobank.</title>
        <authorList>
            <person name="Liu C."/>
        </authorList>
    </citation>
    <scope>NUCLEOTIDE SEQUENCE [LARGE SCALE GENOMIC DNA]</scope>
    <source>
        <strain evidence="1 2">28</strain>
    </source>
</reference>
<dbReference type="InterPro" id="IPR009319">
    <property type="entry name" value="Phage_A118_VSP1"/>
</dbReference>
<dbReference type="RefSeq" id="WP_160201861.1">
    <property type="nucleotide sequence ID" value="NZ_QXWK01000013.1"/>
</dbReference>
<dbReference type="GO" id="GO:0005198">
    <property type="term" value="F:structural molecule activity"/>
    <property type="evidence" value="ECO:0007669"/>
    <property type="project" value="InterPro"/>
</dbReference>
<protein>
    <submittedName>
        <fullName evidence="1">Minor capsid protein</fullName>
    </submittedName>
</protein>
<accession>A0A845QI61</accession>
<evidence type="ECO:0000313" key="2">
    <source>
        <dbReference type="Proteomes" id="UP000446866"/>
    </source>
</evidence>
<comment type="caution">
    <text evidence="1">The sequence shown here is derived from an EMBL/GenBank/DDBJ whole genome shotgun (WGS) entry which is preliminary data.</text>
</comment>